<evidence type="ECO:0000256" key="1">
    <source>
        <dbReference type="ARBA" id="ARBA00022729"/>
    </source>
</evidence>
<dbReference type="PANTHER" id="PTHR14002">
    <property type="entry name" value="ENDOGLIN/TGF-BETA RECEPTOR TYPE III"/>
    <property type="match status" value="1"/>
</dbReference>
<reference evidence="4" key="1">
    <citation type="journal article" date="2022" name="bioRxiv">
        <title>Sequencing and chromosome-scale assembly of the giantPleurodeles waltlgenome.</title>
        <authorList>
            <person name="Brown T."/>
            <person name="Elewa A."/>
            <person name="Iarovenko S."/>
            <person name="Subramanian E."/>
            <person name="Araus A.J."/>
            <person name="Petzold A."/>
            <person name="Susuki M."/>
            <person name="Suzuki K.-i.T."/>
            <person name="Hayashi T."/>
            <person name="Toyoda A."/>
            <person name="Oliveira C."/>
            <person name="Osipova E."/>
            <person name="Leigh N.D."/>
            <person name="Simon A."/>
            <person name="Yun M.H."/>
        </authorList>
    </citation>
    <scope>NUCLEOTIDE SEQUENCE</scope>
    <source>
        <strain evidence="4">20211129_DDA</strain>
        <tissue evidence="4">Liver</tissue>
    </source>
</reference>
<dbReference type="InterPro" id="IPR001507">
    <property type="entry name" value="ZP_dom"/>
</dbReference>
<dbReference type="AlphaFoldDB" id="A0AAV7TI31"/>
<dbReference type="PANTHER" id="PTHR14002:SF43">
    <property type="entry name" value="DELTA-LIKE PROTEIN"/>
    <property type="match status" value="1"/>
</dbReference>
<evidence type="ECO:0000313" key="5">
    <source>
        <dbReference type="Proteomes" id="UP001066276"/>
    </source>
</evidence>
<keyword evidence="2" id="KW-1015">Disulfide bond</keyword>
<dbReference type="Pfam" id="PF23344">
    <property type="entry name" value="ZP-N"/>
    <property type="match status" value="1"/>
</dbReference>
<evidence type="ECO:0000256" key="2">
    <source>
        <dbReference type="ARBA" id="ARBA00023157"/>
    </source>
</evidence>
<protein>
    <recommendedName>
        <fullName evidence="3">ZP domain-containing protein</fullName>
    </recommendedName>
</protein>
<comment type="caution">
    <text evidence="4">The sequence shown here is derived from an EMBL/GenBank/DDBJ whole genome shotgun (WGS) entry which is preliminary data.</text>
</comment>
<evidence type="ECO:0000259" key="3">
    <source>
        <dbReference type="PROSITE" id="PS51034"/>
    </source>
</evidence>
<keyword evidence="1" id="KW-0732">Signal</keyword>
<evidence type="ECO:0000313" key="4">
    <source>
        <dbReference type="EMBL" id="KAJ1176239.1"/>
    </source>
</evidence>
<feature type="domain" description="ZP" evidence="3">
    <location>
        <begin position="1"/>
        <end position="131"/>
    </location>
</feature>
<name>A0AAV7TI31_PLEWA</name>
<dbReference type="Proteomes" id="UP001066276">
    <property type="component" value="Chromosome 3_2"/>
</dbReference>
<proteinExistence type="predicted"/>
<keyword evidence="5" id="KW-1185">Reference proteome</keyword>
<accession>A0AAV7TI31</accession>
<dbReference type="EMBL" id="JANPWB010000006">
    <property type="protein sequence ID" value="KAJ1176239.1"/>
    <property type="molecule type" value="Genomic_DNA"/>
</dbReference>
<dbReference type="Gene3D" id="2.60.40.3210">
    <property type="entry name" value="Zona pellucida, ZP-N domain"/>
    <property type="match status" value="1"/>
</dbReference>
<organism evidence="4 5">
    <name type="scientific">Pleurodeles waltl</name>
    <name type="common">Iberian ribbed newt</name>
    <dbReference type="NCBI Taxonomy" id="8319"/>
    <lineage>
        <taxon>Eukaryota</taxon>
        <taxon>Metazoa</taxon>
        <taxon>Chordata</taxon>
        <taxon>Craniata</taxon>
        <taxon>Vertebrata</taxon>
        <taxon>Euteleostomi</taxon>
        <taxon>Amphibia</taxon>
        <taxon>Batrachia</taxon>
        <taxon>Caudata</taxon>
        <taxon>Salamandroidea</taxon>
        <taxon>Salamandridae</taxon>
        <taxon>Pleurodelinae</taxon>
        <taxon>Pleurodeles</taxon>
    </lineage>
</organism>
<dbReference type="InterPro" id="IPR055356">
    <property type="entry name" value="ZP-N"/>
</dbReference>
<sequence>MCGGARNIINTTAKVIVSSEVRASSCGNQVMVNGSHMIFSNVLTIPGRVRVGGIITRNNVTFSFSCAYHITTLAALRTPLHVATHPKEVSVPDVAGDLEPEMKLYKDKEYAIPFGISETFPVDETLNITII</sequence>
<gene>
    <name evidence="4" type="ORF">NDU88_001522</name>
</gene>
<dbReference type="PROSITE" id="PS51034">
    <property type="entry name" value="ZP_2"/>
    <property type="match status" value="1"/>
</dbReference>